<keyword evidence="1" id="KW-0812">Transmembrane</keyword>
<protein>
    <submittedName>
        <fullName evidence="2">Uncharacterized protein</fullName>
    </submittedName>
</protein>
<dbReference type="EMBL" id="HBUF01284273">
    <property type="protein sequence ID" value="CAG6687961.1"/>
    <property type="molecule type" value="Transcribed_RNA"/>
</dbReference>
<dbReference type="EMBL" id="HBUF01117056">
    <property type="protein sequence ID" value="CAG6641364.1"/>
    <property type="molecule type" value="Transcribed_RNA"/>
</dbReference>
<keyword evidence="1" id="KW-0472">Membrane</keyword>
<dbReference type="EMBL" id="HBUF01284274">
    <property type="protein sequence ID" value="CAG6687964.1"/>
    <property type="molecule type" value="Transcribed_RNA"/>
</dbReference>
<feature type="transmembrane region" description="Helical" evidence="1">
    <location>
        <begin position="50"/>
        <end position="70"/>
    </location>
</feature>
<sequence>MYGIGLFCPELCALRAALLGFPSASPTFPTPVFCHFLLFTAPCGNLFPSFHLIGTPFKVPGSTILLFIILTPEKFHPFSLLGPYSSGFTTLPLIVIVLSLFLFFS</sequence>
<reference evidence="2" key="1">
    <citation type="submission" date="2021-05" db="EMBL/GenBank/DDBJ databases">
        <authorList>
            <person name="Alioto T."/>
            <person name="Alioto T."/>
            <person name="Gomez Garrido J."/>
        </authorList>
    </citation>
    <scope>NUCLEOTIDE SEQUENCE</scope>
</reference>
<dbReference type="EMBL" id="HBUF01284275">
    <property type="protein sequence ID" value="CAG6687967.1"/>
    <property type="molecule type" value="Transcribed_RNA"/>
</dbReference>
<accession>A0A8D8QZG1</accession>
<keyword evidence="1" id="KW-1133">Transmembrane helix</keyword>
<dbReference type="EMBL" id="HBUF01525516">
    <property type="protein sequence ID" value="CAG6750102.1"/>
    <property type="molecule type" value="Transcribed_RNA"/>
</dbReference>
<dbReference type="EMBL" id="HBUF01284276">
    <property type="protein sequence ID" value="CAG6687970.1"/>
    <property type="molecule type" value="Transcribed_RNA"/>
</dbReference>
<feature type="transmembrane region" description="Helical" evidence="1">
    <location>
        <begin position="82"/>
        <end position="104"/>
    </location>
</feature>
<dbReference type="EMBL" id="HBUF01117057">
    <property type="protein sequence ID" value="CAG6641365.1"/>
    <property type="molecule type" value="Transcribed_RNA"/>
</dbReference>
<dbReference type="EMBL" id="HBUF01284272">
    <property type="protein sequence ID" value="CAG6687958.1"/>
    <property type="molecule type" value="Transcribed_RNA"/>
</dbReference>
<name>A0A8D8QZG1_9HEMI</name>
<dbReference type="AlphaFoldDB" id="A0A8D8QZG1"/>
<organism evidence="2">
    <name type="scientific">Cacopsylla melanoneura</name>
    <dbReference type="NCBI Taxonomy" id="428564"/>
    <lineage>
        <taxon>Eukaryota</taxon>
        <taxon>Metazoa</taxon>
        <taxon>Ecdysozoa</taxon>
        <taxon>Arthropoda</taxon>
        <taxon>Hexapoda</taxon>
        <taxon>Insecta</taxon>
        <taxon>Pterygota</taxon>
        <taxon>Neoptera</taxon>
        <taxon>Paraneoptera</taxon>
        <taxon>Hemiptera</taxon>
        <taxon>Sternorrhyncha</taxon>
        <taxon>Psylloidea</taxon>
        <taxon>Psyllidae</taxon>
        <taxon>Psyllinae</taxon>
        <taxon>Cacopsylla</taxon>
    </lineage>
</organism>
<dbReference type="EMBL" id="HBUF01117058">
    <property type="protein sequence ID" value="CAG6641366.1"/>
    <property type="molecule type" value="Transcribed_RNA"/>
</dbReference>
<proteinExistence type="predicted"/>
<evidence type="ECO:0000313" key="2">
    <source>
        <dbReference type="EMBL" id="CAG6641364.1"/>
    </source>
</evidence>
<evidence type="ECO:0000256" key="1">
    <source>
        <dbReference type="SAM" id="Phobius"/>
    </source>
</evidence>